<dbReference type="Proteomes" id="UP000217182">
    <property type="component" value="Chromosome"/>
</dbReference>
<name>A0A250B539_9GAMM</name>
<organism evidence="2 3">
    <name type="scientific">Gibbsiella quercinecans</name>
    <dbReference type="NCBI Taxonomy" id="929813"/>
    <lineage>
        <taxon>Bacteria</taxon>
        <taxon>Pseudomonadati</taxon>
        <taxon>Pseudomonadota</taxon>
        <taxon>Gammaproteobacteria</taxon>
        <taxon>Enterobacterales</taxon>
        <taxon>Yersiniaceae</taxon>
        <taxon>Gibbsiella</taxon>
    </lineage>
</organism>
<dbReference type="KEGG" id="gqu:AWC35_17775"/>
<evidence type="ECO:0000313" key="2">
    <source>
        <dbReference type="EMBL" id="ATA21042.1"/>
    </source>
</evidence>
<evidence type="ECO:0000313" key="3">
    <source>
        <dbReference type="Proteomes" id="UP000217182"/>
    </source>
</evidence>
<protein>
    <submittedName>
        <fullName evidence="2">Uncharacterized protein</fullName>
    </submittedName>
</protein>
<gene>
    <name evidence="2" type="ORF">AWC35_17775</name>
</gene>
<feature type="region of interest" description="Disordered" evidence="1">
    <location>
        <begin position="63"/>
        <end position="83"/>
    </location>
</feature>
<keyword evidence="3" id="KW-1185">Reference proteome</keyword>
<sequence>MCRAGRQRASRDLMKPDDGLNALAAGITKRIDIVASVMSHRNSATRGKIQVCWQTGKRYMKRRGKPDRVDGQGNVVNGSVKVW</sequence>
<dbReference type="AlphaFoldDB" id="A0A250B539"/>
<proteinExistence type="predicted"/>
<reference evidence="2 3" key="1">
    <citation type="submission" date="2016-01" db="EMBL/GenBank/DDBJ databases">
        <authorList>
            <person name="Oliw E.H."/>
        </authorList>
    </citation>
    <scope>NUCLEOTIDE SEQUENCE [LARGE SCALE GENOMIC DNA]</scope>
    <source>
        <strain evidence="2 3">FRB97</strain>
    </source>
</reference>
<evidence type="ECO:0000256" key="1">
    <source>
        <dbReference type="SAM" id="MobiDB-lite"/>
    </source>
</evidence>
<accession>A0A250B539</accession>
<dbReference type="EMBL" id="CP014136">
    <property type="protein sequence ID" value="ATA21042.1"/>
    <property type="molecule type" value="Genomic_DNA"/>
</dbReference>